<evidence type="ECO:0000313" key="2">
    <source>
        <dbReference type="Proteomes" id="UP000660339"/>
    </source>
</evidence>
<reference evidence="1" key="1">
    <citation type="submission" date="2021-01" db="EMBL/GenBank/DDBJ databases">
        <title>Whole genome shotgun sequence of Catellatospora methionotrophica NBRC 14553.</title>
        <authorList>
            <person name="Komaki H."/>
            <person name="Tamura T."/>
        </authorList>
    </citation>
    <scope>NUCLEOTIDE SEQUENCE</scope>
    <source>
        <strain evidence="1">NBRC 14553</strain>
    </source>
</reference>
<keyword evidence="2" id="KW-1185">Reference proteome</keyword>
<dbReference type="EMBL" id="BONJ01000016">
    <property type="protein sequence ID" value="GIG14602.1"/>
    <property type="molecule type" value="Genomic_DNA"/>
</dbReference>
<dbReference type="Proteomes" id="UP000660339">
    <property type="component" value="Unassembled WGS sequence"/>
</dbReference>
<gene>
    <name evidence="1" type="ORF">Cme02nite_29340</name>
</gene>
<organism evidence="1 2">
    <name type="scientific">Catellatospora methionotrophica</name>
    <dbReference type="NCBI Taxonomy" id="121620"/>
    <lineage>
        <taxon>Bacteria</taxon>
        <taxon>Bacillati</taxon>
        <taxon>Actinomycetota</taxon>
        <taxon>Actinomycetes</taxon>
        <taxon>Micromonosporales</taxon>
        <taxon>Micromonosporaceae</taxon>
        <taxon>Catellatospora</taxon>
    </lineage>
</organism>
<evidence type="ECO:0000313" key="1">
    <source>
        <dbReference type="EMBL" id="GIG14602.1"/>
    </source>
</evidence>
<dbReference type="AlphaFoldDB" id="A0A8J3L914"/>
<dbReference type="RefSeq" id="WP_166377678.1">
    <property type="nucleotide sequence ID" value="NZ_BAAATT010000007.1"/>
</dbReference>
<name>A0A8J3L914_9ACTN</name>
<sequence>MGAITILRPLALGMATGMRSQLGLAALAVAMSRGGRKKGKKSRGFSSMVQSQVLSSPLVRKSLVATAATELVADKLPSTPSRLNKGPLLARLALGGLAGGLLGWSDGRGIGRAAAGAALGATGAGLGAYGGYHVRAALDGRTQVADRYWALAEDVTAVGLAAFAVAVTDDTDDAAAVEQREAHEPAFAFAG</sequence>
<comment type="caution">
    <text evidence="1">The sequence shown here is derived from an EMBL/GenBank/DDBJ whole genome shotgun (WGS) entry which is preliminary data.</text>
</comment>
<accession>A0A8J3L914</accession>
<evidence type="ECO:0008006" key="3">
    <source>
        <dbReference type="Google" id="ProtNLM"/>
    </source>
</evidence>
<protein>
    <recommendedName>
        <fullName evidence="3">DUF4126 domain-containing protein</fullName>
    </recommendedName>
</protein>
<proteinExistence type="predicted"/>